<organism evidence="1 2">
    <name type="scientific">Halalkalibacter okhensis</name>
    <dbReference type="NCBI Taxonomy" id="333138"/>
    <lineage>
        <taxon>Bacteria</taxon>
        <taxon>Bacillati</taxon>
        <taxon>Bacillota</taxon>
        <taxon>Bacilli</taxon>
        <taxon>Bacillales</taxon>
        <taxon>Bacillaceae</taxon>
        <taxon>Halalkalibacter</taxon>
    </lineage>
</organism>
<dbReference type="Gene3D" id="3.40.50.1000">
    <property type="entry name" value="HAD superfamily/HAD-like"/>
    <property type="match status" value="1"/>
</dbReference>
<dbReference type="PANTHER" id="PTHR10000:SF55">
    <property type="entry name" value="5-AMINO-6-(5-PHOSPHO-D-RIBITYLAMINO)URACIL PHOSPHATASE YCSE"/>
    <property type="match status" value="1"/>
</dbReference>
<dbReference type="SFLD" id="SFLDG01140">
    <property type="entry name" value="C2.B:_Phosphomannomutase_and_P"/>
    <property type="match status" value="1"/>
</dbReference>
<dbReference type="Gene3D" id="3.30.1240.10">
    <property type="match status" value="1"/>
</dbReference>
<dbReference type="GO" id="GO:0000287">
    <property type="term" value="F:magnesium ion binding"/>
    <property type="evidence" value="ECO:0007669"/>
    <property type="project" value="TreeGrafter"/>
</dbReference>
<dbReference type="PROSITE" id="PS01228">
    <property type="entry name" value="COF_1"/>
    <property type="match status" value="1"/>
</dbReference>
<dbReference type="SFLD" id="SFLDG01144">
    <property type="entry name" value="C2.B.4:_PGP_Like"/>
    <property type="match status" value="1"/>
</dbReference>
<dbReference type="Pfam" id="PF08282">
    <property type="entry name" value="Hydrolase_3"/>
    <property type="match status" value="1"/>
</dbReference>
<dbReference type="NCBIfam" id="TIGR01484">
    <property type="entry name" value="HAD-SF-IIB"/>
    <property type="match status" value="1"/>
</dbReference>
<dbReference type="AlphaFoldDB" id="A0A0B0IF02"/>
<dbReference type="InterPro" id="IPR000150">
    <property type="entry name" value="Cof"/>
</dbReference>
<dbReference type="CDD" id="cd07516">
    <property type="entry name" value="HAD_Pase"/>
    <property type="match status" value="1"/>
</dbReference>
<dbReference type="InterPro" id="IPR036412">
    <property type="entry name" value="HAD-like_sf"/>
</dbReference>
<comment type="caution">
    <text evidence="1">The sequence shown here is derived from an EMBL/GenBank/DDBJ whole genome shotgun (WGS) entry which is preliminary data.</text>
</comment>
<dbReference type="NCBIfam" id="TIGR00099">
    <property type="entry name" value="Cof-subfamily"/>
    <property type="match status" value="1"/>
</dbReference>
<dbReference type="GO" id="GO:0016791">
    <property type="term" value="F:phosphatase activity"/>
    <property type="evidence" value="ECO:0007669"/>
    <property type="project" value="UniProtKB-ARBA"/>
</dbReference>
<dbReference type="RefSeq" id="WP_034630574.1">
    <property type="nucleotide sequence ID" value="NZ_JRJU01000019.1"/>
</dbReference>
<proteinExistence type="predicted"/>
<protein>
    <recommendedName>
        <fullName evidence="3">Hydrolase</fullName>
    </recommendedName>
</protein>
<dbReference type="InterPro" id="IPR006379">
    <property type="entry name" value="HAD-SF_hydro_IIB"/>
</dbReference>
<sequence length="292" mass="32684">MKLITTDMDGTLLNELSEVSPENVKAIRKAQELNIEVVIATGRSYEAASKPLIEAGLSCPIICLNGAQIYLKNGELIRNIPLDKDACRKIELACTSQSIYFEIFTSAGGYSVNRETFIDILVDVMKYHYRDVEIDVLKEKVKQRFQDEKIQTVDDFDHIFNNNNIDVFKFLAFSLEEDSLNFIREQLKGEHDLIITSSGHQNLEVNHRDANKGAALTFYANRQGIKLEDVMAIGDNFNDYSMLEVAGLGVAMENAAPGLKEISDFTTKKNTEHGVAVAIEEVLKGNSKQLVK</sequence>
<keyword evidence="2" id="KW-1185">Reference proteome</keyword>
<evidence type="ECO:0000313" key="1">
    <source>
        <dbReference type="EMBL" id="KHF39437.1"/>
    </source>
</evidence>
<evidence type="ECO:0000313" key="2">
    <source>
        <dbReference type="Proteomes" id="UP000030832"/>
    </source>
</evidence>
<dbReference type="SFLD" id="SFLDS00003">
    <property type="entry name" value="Haloacid_Dehalogenase"/>
    <property type="match status" value="1"/>
</dbReference>
<dbReference type="eggNOG" id="COG0561">
    <property type="taxonomic scope" value="Bacteria"/>
</dbReference>
<dbReference type="SUPFAM" id="SSF56784">
    <property type="entry name" value="HAD-like"/>
    <property type="match status" value="1"/>
</dbReference>
<accession>A0A0B0IF02</accession>
<gene>
    <name evidence="1" type="ORF">LQ50_15370</name>
</gene>
<dbReference type="EMBL" id="JRJU01000019">
    <property type="protein sequence ID" value="KHF39437.1"/>
    <property type="molecule type" value="Genomic_DNA"/>
</dbReference>
<dbReference type="PANTHER" id="PTHR10000">
    <property type="entry name" value="PHOSPHOSERINE PHOSPHATASE"/>
    <property type="match status" value="1"/>
</dbReference>
<name>A0A0B0IF02_9BACI</name>
<dbReference type="GO" id="GO:0005829">
    <property type="term" value="C:cytosol"/>
    <property type="evidence" value="ECO:0007669"/>
    <property type="project" value="TreeGrafter"/>
</dbReference>
<reference evidence="1 2" key="1">
    <citation type="submission" date="2014-09" db="EMBL/GenBank/DDBJ databases">
        <title>Genome sequencing and annotation of Bacillus Okhensis strain Kh10-101T.</title>
        <authorList>
            <person name="Prakash J.S."/>
        </authorList>
    </citation>
    <scope>NUCLEOTIDE SEQUENCE [LARGE SCALE GENOMIC DNA]</scope>
    <source>
        <strain evidence="2">Kh10-101T</strain>
    </source>
</reference>
<dbReference type="InterPro" id="IPR023214">
    <property type="entry name" value="HAD_sf"/>
</dbReference>
<dbReference type="Proteomes" id="UP000030832">
    <property type="component" value="Unassembled WGS sequence"/>
</dbReference>
<dbReference type="STRING" id="333138.LQ50_15370"/>
<evidence type="ECO:0008006" key="3">
    <source>
        <dbReference type="Google" id="ProtNLM"/>
    </source>
</evidence>
<dbReference type="PROSITE" id="PS01229">
    <property type="entry name" value="COF_2"/>
    <property type="match status" value="1"/>
</dbReference>
<dbReference type="OrthoDB" id="9806027at2"/>